<proteinExistence type="predicted"/>
<keyword evidence="3" id="KW-1185">Reference proteome</keyword>
<dbReference type="Proteomes" id="UP001597244">
    <property type="component" value="Unassembled WGS sequence"/>
</dbReference>
<comment type="caution">
    <text evidence="2">The sequence shown here is derived from an EMBL/GenBank/DDBJ whole genome shotgun (WGS) entry which is preliminary data.</text>
</comment>
<name>A0ABW4DMX6_9LACO</name>
<protein>
    <submittedName>
        <fullName evidence="2">Uncharacterized protein</fullName>
    </submittedName>
</protein>
<sequence length="72" mass="8011">MKIIGTFLLVIGIVLAIISVVRYVMQIFKMPTEKRADFKNLIMPKGSIWKHGNNILFLIGVVLLIAGLIMVG</sequence>
<keyword evidence="1" id="KW-0472">Membrane</keyword>
<feature type="transmembrane region" description="Helical" evidence="1">
    <location>
        <begin position="53"/>
        <end position="71"/>
    </location>
</feature>
<organism evidence="2 3">
    <name type="scientific">Lapidilactobacillus mulanensis</name>
    <dbReference type="NCBI Taxonomy" id="2485999"/>
    <lineage>
        <taxon>Bacteria</taxon>
        <taxon>Bacillati</taxon>
        <taxon>Bacillota</taxon>
        <taxon>Bacilli</taxon>
        <taxon>Lactobacillales</taxon>
        <taxon>Lactobacillaceae</taxon>
        <taxon>Lapidilactobacillus</taxon>
    </lineage>
</organism>
<feature type="transmembrane region" description="Helical" evidence="1">
    <location>
        <begin position="6"/>
        <end position="25"/>
    </location>
</feature>
<accession>A0ABW4DMX6</accession>
<keyword evidence="1" id="KW-0812">Transmembrane</keyword>
<reference evidence="3" key="1">
    <citation type="journal article" date="2019" name="Int. J. Syst. Evol. Microbiol.">
        <title>The Global Catalogue of Microorganisms (GCM) 10K type strain sequencing project: providing services to taxonomists for standard genome sequencing and annotation.</title>
        <authorList>
            <consortium name="The Broad Institute Genomics Platform"/>
            <consortium name="The Broad Institute Genome Sequencing Center for Infectious Disease"/>
            <person name="Wu L."/>
            <person name="Ma J."/>
        </authorList>
    </citation>
    <scope>NUCLEOTIDE SEQUENCE [LARGE SCALE GENOMIC DNA]</scope>
    <source>
        <strain evidence="3">CCM 8951</strain>
    </source>
</reference>
<gene>
    <name evidence="2" type="ORF">ACFQ4L_03410</name>
</gene>
<dbReference type="EMBL" id="JBHTOF010000025">
    <property type="protein sequence ID" value="MFD1465138.1"/>
    <property type="molecule type" value="Genomic_DNA"/>
</dbReference>
<dbReference type="RefSeq" id="WP_125577062.1">
    <property type="nucleotide sequence ID" value="NZ_JBHTOF010000025.1"/>
</dbReference>
<keyword evidence="1" id="KW-1133">Transmembrane helix</keyword>
<evidence type="ECO:0000256" key="1">
    <source>
        <dbReference type="SAM" id="Phobius"/>
    </source>
</evidence>
<evidence type="ECO:0000313" key="3">
    <source>
        <dbReference type="Proteomes" id="UP001597244"/>
    </source>
</evidence>
<evidence type="ECO:0000313" key="2">
    <source>
        <dbReference type="EMBL" id="MFD1465138.1"/>
    </source>
</evidence>